<organism evidence="1">
    <name type="scientific">Salmonella enterica</name>
    <name type="common">Salmonella choleraesuis</name>
    <dbReference type="NCBI Taxonomy" id="28901"/>
    <lineage>
        <taxon>Bacteria</taxon>
        <taxon>Pseudomonadati</taxon>
        <taxon>Pseudomonadota</taxon>
        <taxon>Gammaproteobacteria</taxon>
        <taxon>Enterobacterales</taxon>
        <taxon>Enterobacteriaceae</taxon>
        <taxon>Salmonella</taxon>
    </lineage>
</organism>
<evidence type="ECO:0008006" key="2">
    <source>
        <dbReference type="Google" id="ProtNLM"/>
    </source>
</evidence>
<name>A0A3J4NH86_SALER</name>
<protein>
    <recommendedName>
        <fullName evidence="2">Gulp, engulfment adaptor ptb domain containing 1</fullName>
    </recommendedName>
</protein>
<evidence type="ECO:0000313" key="1">
    <source>
        <dbReference type="EMBL" id="MFK71317.1"/>
    </source>
</evidence>
<proteinExistence type="predicted"/>
<gene>
    <name evidence="1" type="ORF">EEN95_19215</name>
</gene>
<dbReference type="AlphaFoldDB" id="A0A3J4NH86"/>
<dbReference type="EMBL" id="RMUA01000036">
    <property type="protein sequence ID" value="MFK71317.1"/>
    <property type="molecule type" value="Genomic_DNA"/>
</dbReference>
<reference evidence="1" key="1">
    <citation type="submission" date="2018-11" db="EMBL/GenBank/DDBJ databases">
        <authorList>
            <consortium name="PulseNet: The National Subtyping Network for Foodborne Disease Surveillance"/>
            <person name="Tarr C.L."/>
            <person name="Trees E."/>
            <person name="Katz L.S."/>
            <person name="Carleton-Romer H.A."/>
            <person name="Stroika S."/>
            <person name="Kucerova Z."/>
            <person name="Roache K.F."/>
            <person name="Sabol A.L."/>
            <person name="Besser J."/>
            <person name="Gerner-Smidt P."/>
        </authorList>
    </citation>
    <scope>NUCLEOTIDE SEQUENCE [LARGE SCALE GENOMIC DNA]</scope>
    <source>
        <strain evidence="1">PNUSAS057377</strain>
    </source>
</reference>
<sequence length="109" mass="12566">MFEWFLLAALVVSGLVYEYRMHSLTKKIGILENEYCALKSSLEREQGDLKISLSSIERSIESLEDKVDRIKNEDIHDIKDDISFLKSWLKNVGKIATSTRDKLNPSMDD</sequence>
<comment type="caution">
    <text evidence="1">The sequence shown here is derived from an EMBL/GenBank/DDBJ whole genome shotgun (WGS) entry which is preliminary data.</text>
</comment>
<accession>A0A3J4NH86</accession>
<dbReference type="Proteomes" id="UP000885320">
    <property type="component" value="Unassembled WGS sequence"/>
</dbReference>